<accession>A0ABW4B061</accession>
<evidence type="ECO:0000313" key="5">
    <source>
        <dbReference type="Proteomes" id="UP001597059"/>
    </source>
</evidence>
<comment type="caution">
    <text evidence="4">The sequence shown here is derived from an EMBL/GenBank/DDBJ whole genome shotgun (WGS) entry which is preliminary data.</text>
</comment>
<keyword evidence="1" id="KW-0963">Cytoplasm</keyword>
<dbReference type="RefSeq" id="WP_377366060.1">
    <property type="nucleotide sequence ID" value="NZ_JBHTMN010000007.1"/>
</dbReference>
<feature type="compositionally biased region" description="Basic and acidic residues" evidence="2">
    <location>
        <begin position="162"/>
        <end position="181"/>
    </location>
</feature>
<reference evidence="5" key="1">
    <citation type="journal article" date="2019" name="Int. J. Syst. Evol. Microbiol.">
        <title>The Global Catalogue of Microorganisms (GCM) 10K type strain sequencing project: providing services to taxonomists for standard genome sequencing and annotation.</title>
        <authorList>
            <consortium name="The Broad Institute Genomics Platform"/>
            <consortium name="The Broad Institute Genome Sequencing Center for Infectious Disease"/>
            <person name="Wu L."/>
            <person name="Ma J."/>
        </authorList>
    </citation>
    <scope>NUCLEOTIDE SEQUENCE [LARGE SCALE GENOMIC DNA]</scope>
    <source>
        <strain evidence="5">JCM 30774</strain>
    </source>
</reference>
<evidence type="ECO:0000313" key="4">
    <source>
        <dbReference type="EMBL" id="MFD1382878.1"/>
    </source>
</evidence>
<dbReference type="Pfam" id="PF12836">
    <property type="entry name" value="HHH_3"/>
    <property type="match status" value="1"/>
</dbReference>
<evidence type="ECO:0000259" key="3">
    <source>
        <dbReference type="SMART" id="SM00278"/>
    </source>
</evidence>
<organism evidence="4 5">
    <name type="scientific">Rhodanobacter aciditrophus</name>
    <dbReference type="NCBI Taxonomy" id="1623218"/>
    <lineage>
        <taxon>Bacteria</taxon>
        <taxon>Pseudomonadati</taxon>
        <taxon>Pseudomonadota</taxon>
        <taxon>Gammaproteobacteria</taxon>
        <taxon>Lysobacterales</taxon>
        <taxon>Rhodanobacteraceae</taxon>
        <taxon>Rhodanobacter</taxon>
    </lineage>
</organism>
<feature type="domain" description="Helix-hairpin-helix DNA-binding motif class 1" evidence="3">
    <location>
        <begin position="219"/>
        <end position="238"/>
    </location>
</feature>
<evidence type="ECO:0000256" key="2">
    <source>
        <dbReference type="SAM" id="MobiDB-lite"/>
    </source>
</evidence>
<dbReference type="Proteomes" id="UP001597059">
    <property type="component" value="Unassembled WGS sequence"/>
</dbReference>
<gene>
    <name evidence="4" type="ORF">ACFQ45_05855</name>
</gene>
<dbReference type="EMBL" id="JBHTMN010000007">
    <property type="protein sequence ID" value="MFD1382878.1"/>
    <property type="molecule type" value="Genomic_DNA"/>
</dbReference>
<dbReference type="SUPFAM" id="SSF81585">
    <property type="entry name" value="PsbU/PolX domain-like"/>
    <property type="match status" value="1"/>
</dbReference>
<protein>
    <submittedName>
        <fullName evidence="4">Helix-hairpin-helix domain-containing protein</fullName>
    </submittedName>
</protein>
<dbReference type="Gene3D" id="1.10.150.320">
    <property type="entry name" value="Photosystem II 12 kDa extrinsic protein"/>
    <property type="match status" value="1"/>
</dbReference>
<sequence length="242" mass="26740">MSAIAHSLTLKKDLSFNGSYGFRVHGDRITLTIQQINNHRSFDNLSGTVAIELRGYRQDGAEAVLASTTIGQLSGQHYLSNCEYDLIFTAPEAGQWQLALELREWNGSDYELIDSQPFDVPYVVAWQPTVVEPTVTPTTKEKVVSIEEAPATPVSKPVKSKKPTEQDKAPKAKKTAPEKEGSGLISINQSSLEELASVKGMPKKVAKEIVEKRPHTSWEALLKIKGMGPRMLKKLKKALKLD</sequence>
<evidence type="ECO:0000256" key="1">
    <source>
        <dbReference type="ARBA" id="ARBA00022490"/>
    </source>
</evidence>
<feature type="domain" description="Helix-hairpin-helix DNA-binding motif class 1" evidence="3">
    <location>
        <begin position="193"/>
        <end position="212"/>
    </location>
</feature>
<feature type="region of interest" description="Disordered" evidence="2">
    <location>
        <begin position="147"/>
        <end position="182"/>
    </location>
</feature>
<name>A0ABW4B061_9GAMM</name>
<dbReference type="InterPro" id="IPR003583">
    <property type="entry name" value="Hlx-hairpin-Hlx_DNA-bd_motif"/>
</dbReference>
<proteinExistence type="predicted"/>
<keyword evidence="5" id="KW-1185">Reference proteome</keyword>
<dbReference type="SMART" id="SM00278">
    <property type="entry name" value="HhH1"/>
    <property type="match status" value="2"/>
</dbReference>